<evidence type="ECO:0000313" key="3">
    <source>
        <dbReference type="EMBL" id="GMH93301.1"/>
    </source>
</evidence>
<sequence>MSKVLLFVLFPAFCAALSGFGASSSTFSPEAKLYLQKCDNNLDAAQAMHFKEQVEKLPPATQYALQKKDASVHDLLVSLTWDSVAMFLPPKPPPAPPKALRSKLKSIASACSGSLLDIGCGDGSLIPHLRKMKDFDSSGYHGLDSSPLMIKLASASYPKLSFSSETFDSKFDPPTKFTTVLFSASLQFFKEPTETLKFARTLLTEDLGRIVVTHVNGASFVRNERKLNPNLVLEELPSETELEKVAGELGMDLHFGEGSDDFYLATLSL</sequence>
<dbReference type="OrthoDB" id="540004at2759"/>
<name>A0A9W7BRM8_9STRA</name>
<keyword evidence="1" id="KW-0732">Signal</keyword>
<reference evidence="4" key="1">
    <citation type="journal article" date="2023" name="Commun. Biol.">
        <title>Genome analysis of Parmales, the sister group of diatoms, reveals the evolutionary specialization of diatoms from phago-mixotrophs to photoautotrophs.</title>
        <authorList>
            <person name="Ban H."/>
            <person name="Sato S."/>
            <person name="Yoshikawa S."/>
            <person name="Yamada K."/>
            <person name="Nakamura Y."/>
            <person name="Ichinomiya M."/>
            <person name="Sato N."/>
            <person name="Blanc-Mathieu R."/>
            <person name="Endo H."/>
            <person name="Kuwata A."/>
            <person name="Ogata H."/>
        </authorList>
    </citation>
    <scope>NUCLEOTIDE SEQUENCE [LARGE SCALE GENOMIC DNA]</scope>
    <source>
        <strain evidence="4">NIES 3701</strain>
    </source>
</reference>
<dbReference type="EMBL" id="BRXY01000410">
    <property type="protein sequence ID" value="GMH93301.1"/>
    <property type="molecule type" value="Genomic_DNA"/>
</dbReference>
<dbReference type="InterPro" id="IPR013217">
    <property type="entry name" value="Methyltransf_12"/>
</dbReference>
<dbReference type="AlphaFoldDB" id="A0A9W7BRM8"/>
<keyword evidence="4" id="KW-1185">Reference proteome</keyword>
<evidence type="ECO:0000259" key="2">
    <source>
        <dbReference type="Pfam" id="PF08242"/>
    </source>
</evidence>
<dbReference type="PANTHER" id="PTHR43861">
    <property type="entry name" value="TRANS-ACONITATE 2-METHYLTRANSFERASE-RELATED"/>
    <property type="match status" value="1"/>
</dbReference>
<dbReference type="CDD" id="cd02440">
    <property type="entry name" value="AdoMet_MTases"/>
    <property type="match status" value="1"/>
</dbReference>
<feature type="domain" description="Methyltransferase type 12" evidence="2">
    <location>
        <begin position="116"/>
        <end position="205"/>
    </location>
</feature>
<proteinExistence type="predicted"/>
<evidence type="ECO:0000313" key="4">
    <source>
        <dbReference type="Proteomes" id="UP001165085"/>
    </source>
</evidence>
<dbReference type="SUPFAM" id="SSF53335">
    <property type="entry name" value="S-adenosyl-L-methionine-dependent methyltransferases"/>
    <property type="match status" value="1"/>
</dbReference>
<protein>
    <recommendedName>
        <fullName evidence="2">Methyltransferase type 12 domain-containing protein</fullName>
    </recommendedName>
</protein>
<accession>A0A9W7BRM8</accession>
<gene>
    <name evidence="3" type="ORF">TrST_g6678</name>
</gene>
<organism evidence="3 4">
    <name type="scientific">Triparma strigata</name>
    <dbReference type="NCBI Taxonomy" id="1606541"/>
    <lineage>
        <taxon>Eukaryota</taxon>
        <taxon>Sar</taxon>
        <taxon>Stramenopiles</taxon>
        <taxon>Ochrophyta</taxon>
        <taxon>Bolidophyceae</taxon>
        <taxon>Parmales</taxon>
        <taxon>Triparmaceae</taxon>
        <taxon>Triparma</taxon>
    </lineage>
</organism>
<dbReference type="PANTHER" id="PTHR43861:SF1">
    <property type="entry name" value="TRANS-ACONITATE 2-METHYLTRANSFERASE"/>
    <property type="match status" value="1"/>
</dbReference>
<dbReference type="Proteomes" id="UP001165085">
    <property type="component" value="Unassembled WGS sequence"/>
</dbReference>
<feature type="chain" id="PRO_5040790770" description="Methyltransferase type 12 domain-containing protein" evidence="1">
    <location>
        <begin position="17"/>
        <end position="269"/>
    </location>
</feature>
<feature type="signal peptide" evidence="1">
    <location>
        <begin position="1"/>
        <end position="16"/>
    </location>
</feature>
<evidence type="ECO:0000256" key="1">
    <source>
        <dbReference type="SAM" id="SignalP"/>
    </source>
</evidence>
<comment type="caution">
    <text evidence="3">The sequence shown here is derived from an EMBL/GenBank/DDBJ whole genome shotgun (WGS) entry which is preliminary data.</text>
</comment>
<dbReference type="Pfam" id="PF08242">
    <property type="entry name" value="Methyltransf_12"/>
    <property type="match status" value="1"/>
</dbReference>
<dbReference type="InterPro" id="IPR029063">
    <property type="entry name" value="SAM-dependent_MTases_sf"/>
</dbReference>
<dbReference type="Gene3D" id="3.40.50.150">
    <property type="entry name" value="Vaccinia Virus protein VP39"/>
    <property type="match status" value="1"/>
</dbReference>